<protein>
    <recommendedName>
        <fullName evidence="2">GTP cyclohydrolase 1 type 2 homolog</fullName>
    </recommendedName>
</protein>
<dbReference type="PANTHER" id="PTHR13799">
    <property type="entry name" value="NGG1 INTERACTING FACTOR 3"/>
    <property type="match status" value="1"/>
</dbReference>
<dbReference type="EMBL" id="JANIPJ010000021">
    <property type="protein sequence ID" value="MCR2806905.1"/>
    <property type="molecule type" value="Genomic_DNA"/>
</dbReference>
<keyword evidence="3 4" id="KW-0479">Metal-binding</keyword>
<evidence type="ECO:0000256" key="4">
    <source>
        <dbReference type="PIRSR" id="PIRSR602678-1"/>
    </source>
</evidence>
<gene>
    <name evidence="5" type="ORF">NQZ67_23760</name>
</gene>
<dbReference type="InterPro" id="IPR036069">
    <property type="entry name" value="DUF34/NIF3_sf"/>
</dbReference>
<comment type="caution">
    <text evidence="5">The sequence shown here is derived from an EMBL/GenBank/DDBJ whole genome shotgun (WGS) entry which is preliminary data.</text>
</comment>
<evidence type="ECO:0000313" key="6">
    <source>
        <dbReference type="Proteomes" id="UP001141950"/>
    </source>
</evidence>
<comment type="similarity">
    <text evidence="1">Belongs to the GTP cyclohydrolase I type 2/NIF3 family.</text>
</comment>
<dbReference type="Gene3D" id="3.40.1390.30">
    <property type="entry name" value="NIF3 (NGG1p interacting factor 3)-like"/>
    <property type="match status" value="2"/>
</dbReference>
<dbReference type="Proteomes" id="UP001141950">
    <property type="component" value="Unassembled WGS sequence"/>
</dbReference>
<evidence type="ECO:0000256" key="2">
    <source>
        <dbReference type="ARBA" id="ARBA00022112"/>
    </source>
</evidence>
<dbReference type="RefSeq" id="WP_257450875.1">
    <property type="nucleotide sequence ID" value="NZ_JANIPJ010000021.1"/>
</dbReference>
<reference evidence="5" key="1">
    <citation type="submission" date="2022-08" db="EMBL/GenBank/DDBJ databases">
        <title>The genomic sequence of strain Paenibacillus sp. SCIV0701.</title>
        <authorList>
            <person name="Zhao H."/>
        </authorList>
    </citation>
    <scope>NUCLEOTIDE SEQUENCE</scope>
    <source>
        <strain evidence="5">SCIV0701</strain>
    </source>
</reference>
<sequence>MTITVQDIINSLTEPVPKLEQTVDKLLIGRPDDAVAGIATVFMPTRQALEEAVALGANVVIAHEGPFYSHQDSFAATLEDDPVYQAKKTFLAESGLALFRLHDYIHRTQPDGITEGLVQALGWERHVLQHQPAASIVELPPMTAMEVASHVKERLGLAFVRLAGQPDMPCRRIGLLAGYRGGGPLVIPLFESEKLDLVLYGEGPEWETPEYVRDAVRQGHAKALIALGHAESESAGMRLLAERLQRQFPQLPVHFIPNEPLFRSV</sequence>
<dbReference type="InterPro" id="IPR002678">
    <property type="entry name" value="DUF34/NIF3"/>
</dbReference>
<dbReference type="AlphaFoldDB" id="A0A9X2MUR8"/>
<proteinExistence type="inferred from homology"/>
<name>A0A9X2MUR8_9BACL</name>
<organism evidence="5 6">
    <name type="scientific">Paenibacillus soyae</name>
    <dbReference type="NCBI Taxonomy" id="2969249"/>
    <lineage>
        <taxon>Bacteria</taxon>
        <taxon>Bacillati</taxon>
        <taxon>Bacillota</taxon>
        <taxon>Bacilli</taxon>
        <taxon>Bacillales</taxon>
        <taxon>Paenibacillaceae</taxon>
        <taxon>Paenibacillus</taxon>
    </lineage>
</organism>
<keyword evidence="6" id="KW-1185">Reference proteome</keyword>
<dbReference type="GO" id="GO:0046872">
    <property type="term" value="F:metal ion binding"/>
    <property type="evidence" value="ECO:0007669"/>
    <property type="project" value="UniProtKB-KW"/>
</dbReference>
<feature type="binding site" evidence="4">
    <location>
        <position position="229"/>
    </location>
    <ligand>
        <name>a divalent metal cation</name>
        <dbReference type="ChEBI" id="CHEBI:60240"/>
        <label>1</label>
    </ligand>
</feature>
<feature type="binding site" evidence="4">
    <location>
        <position position="233"/>
    </location>
    <ligand>
        <name>a divalent metal cation</name>
        <dbReference type="ChEBI" id="CHEBI:60240"/>
        <label>1</label>
    </ligand>
</feature>
<evidence type="ECO:0000313" key="5">
    <source>
        <dbReference type="EMBL" id="MCR2806905.1"/>
    </source>
</evidence>
<feature type="binding site" evidence="4">
    <location>
        <position position="63"/>
    </location>
    <ligand>
        <name>a divalent metal cation</name>
        <dbReference type="ChEBI" id="CHEBI:60240"/>
        <label>1</label>
    </ligand>
</feature>
<evidence type="ECO:0000256" key="3">
    <source>
        <dbReference type="ARBA" id="ARBA00022723"/>
    </source>
</evidence>
<evidence type="ECO:0000256" key="1">
    <source>
        <dbReference type="ARBA" id="ARBA00006964"/>
    </source>
</evidence>
<dbReference type="SUPFAM" id="SSF102705">
    <property type="entry name" value="NIF3 (NGG1p interacting factor 3)-like"/>
    <property type="match status" value="1"/>
</dbReference>
<accession>A0A9X2MUR8</accession>
<dbReference type="Pfam" id="PF01784">
    <property type="entry name" value="DUF34_NIF3"/>
    <property type="match status" value="1"/>
</dbReference>
<dbReference type="GO" id="GO:0005737">
    <property type="term" value="C:cytoplasm"/>
    <property type="evidence" value="ECO:0007669"/>
    <property type="project" value="TreeGrafter"/>
</dbReference>
<dbReference type="PANTHER" id="PTHR13799:SF14">
    <property type="entry name" value="GTP CYCLOHYDROLASE 1 TYPE 2 HOMOLOG"/>
    <property type="match status" value="1"/>
</dbReference>